<dbReference type="InterPro" id="IPR011682">
    <property type="entry name" value="Glyco_hydro_38_C"/>
</dbReference>
<evidence type="ECO:0000313" key="3">
    <source>
        <dbReference type="Proteomes" id="UP000001542"/>
    </source>
</evidence>
<dbReference type="OrthoDB" id="10261055at2759"/>
<evidence type="ECO:0000313" key="2">
    <source>
        <dbReference type="EMBL" id="EAX91530.1"/>
    </source>
</evidence>
<dbReference type="VEuPathDB" id="TrichDB:TVAGG3_0447910"/>
<protein>
    <submittedName>
        <fullName evidence="2">Alpha-mannosidase, putative</fullName>
    </submittedName>
</protein>
<dbReference type="KEGG" id="tva:75655515"/>
<reference evidence="2" key="2">
    <citation type="journal article" date="2007" name="Science">
        <title>Draft genome sequence of the sexually transmitted pathogen Trichomonas vaginalis.</title>
        <authorList>
            <person name="Carlton J.M."/>
            <person name="Hirt R.P."/>
            <person name="Silva J.C."/>
            <person name="Delcher A.L."/>
            <person name="Schatz M."/>
            <person name="Zhao Q."/>
            <person name="Wortman J.R."/>
            <person name="Bidwell S.L."/>
            <person name="Alsmark U.C.M."/>
            <person name="Besteiro S."/>
            <person name="Sicheritz-Ponten T."/>
            <person name="Noel C.J."/>
            <person name="Dacks J.B."/>
            <person name="Foster P.G."/>
            <person name="Simillion C."/>
            <person name="Van de Peer Y."/>
            <person name="Miranda-Saavedra D."/>
            <person name="Barton G.J."/>
            <person name="Westrop G.D."/>
            <person name="Mueller S."/>
            <person name="Dessi D."/>
            <person name="Fiori P.L."/>
            <person name="Ren Q."/>
            <person name="Paulsen I."/>
            <person name="Zhang H."/>
            <person name="Bastida-Corcuera F.D."/>
            <person name="Simoes-Barbosa A."/>
            <person name="Brown M.T."/>
            <person name="Hayes R.D."/>
            <person name="Mukherjee M."/>
            <person name="Okumura C.Y."/>
            <person name="Schneider R."/>
            <person name="Smith A.J."/>
            <person name="Vanacova S."/>
            <person name="Villalvazo M."/>
            <person name="Haas B.J."/>
            <person name="Pertea M."/>
            <person name="Feldblyum T.V."/>
            <person name="Utterback T.R."/>
            <person name="Shu C.L."/>
            <person name="Osoegawa K."/>
            <person name="de Jong P.J."/>
            <person name="Hrdy I."/>
            <person name="Horvathova L."/>
            <person name="Zubacova Z."/>
            <person name="Dolezal P."/>
            <person name="Malik S.B."/>
            <person name="Logsdon J.M. Jr."/>
            <person name="Henze K."/>
            <person name="Gupta A."/>
            <person name="Wang C.C."/>
            <person name="Dunne R.L."/>
            <person name="Upcroft J.A."/>
            <person name="Upcroft P."/>
            <person name="White O."/>
            <person name="Salzberg S.L."/>
            <person name="Tang P."/>
            <person name="Chiu C.-H."/>
            <person name="Lee Y.-S."/>
            <person name="Embley T.M."/>
            <person name="Coombs G.H."/>
            <person name="Mottram J.C."/>
            <person name="Tachezy J."/>
            <person name="Fraser-Liggett C.M."/>
            <person name="Johnson P.J."/>
        </authorList>
    </citation>
    <scope>NUCLEOTIDE SEQUENCE [LARGE SCALE GENOMIC DNA]</scope>
    <source>
        <strain evidence="2">G3</strain>
    </source>
</reference>
<reference evidence="2" key="1">
    <citation type="submission" date="2006-10" db="EMBL/GenBank/DDBJ databases">
        <authorList>
            <person name="Amadeo P."/>
            <person name="Zhao Q."/>
            <person name="Wortman J."/>
            <person name="Fraser-Liggett C."/>
            <person name="Carlton J."/>
        </authorList>
    </citation>
    <scope>NUCLEOTIDE SEQUENCE</scope>
    <source>
        <strain evidence="2">G3</strain>
    </source>
</reference>
<feature type="domain" description="Glycosyl hydrolase family 38 C-terminal" evidence="1">
    <location>
        <begin position="21"/>
        <end position="103"/>
    </location>
</feature>
<dbReference type="SUPFAM" id="SSF74650">
    <property type="entry name" value="Galactose mutarotase-like"/>
    <property type="match status" value="1"/>
</dbReference>
<dbReference type="GO" id="GO:0004559">
    <property type="term" value="F:alpha-mannosidase activity"/>
    <property type="evidence" value="ECO:0007669"/>
    <property type="project" value="InterPro"/>
</dbReference>
<dbReference type="PANTHER" id="PTHR46017">
    <property type="entry name" value="ALPHA-MANNOSIDASE 2C1"/>
    <property type="match status" value="1"/>
</dbReference>
<proteinExistence type="predicted"/>
<dbReference type="AlphaFoldDB" id="A2FU99"/>
<dbReference type="RefSeq" id="XP_001304460.1">
    <property type="nucleotide sequence ID" value="XM_001304459.1"/>
</dbReference>
<gene>
    <name evidence="2" type="ORF">TVAG_472720</name>
</gene>
<accession>A2FU99</accession>
<name>A2FU99_TRIV3</name>
<keyword evidence="3" id="KW-1185">Reference proteome</keyword>
<dbReference type="PANTHER" id="PTHR46017:SF1">
    <property type="entry name" value="ALPHA-MANNOSIDASE 2C1"/>
    <property type="match status" value="1"/>
</dbReference>
<evidence type="ECO:0000259" key="1">
    <source>
        <dbReference type="Pfam" id="PF07748"/>
    </source>
</evidence>
<dbReference type="EMBL" id="DS114030">
    <property type="protein sequence ID" value="EAX91530.1"/>
    <property type="molecule type" value="Genomic_DNA"/>
</dbReference>
<organism evidence="2 3">
    <name type="scientific">Trichomonas vaginalis (strain ATCC PRA-98 / G3)</name>
    <dbReference type="NCBI Taxonomy" id="412133"/>
    <lineage>
        <taxon>Eukaryota</taxon>
        <taxon>Metamonada</taxon>
        <taxon>Parabasalia</taxon>
        <taxon>Trichomonadida</taxon>
        <taxon>Trichomonadidae</taxon>
        <taxon>Trichomonas</taxon>
    </lineage>
</organism>
<dbReference type="VEuPathDB" id="TrichDB:TVAG_472720"/>
<dbReference type="Gene3D" id="2.70.98.30">
    <property type="entry name" value="Golgi alpha-mannosidase II, domain 4"/>
    <property type="match status" value="1"/>
</dbReference>
<dbReference type="Pfam" id="PF07748">
    <property type="entry name" value="Glyco_hydro_38C"/>
    <property type="match status" value="1"/>
</dbReference>
<dbReference type="InterPro" id="IPR011013">
    <property type="entry name" value="Gal_mutarotase_sf_dom"/>
</dbReference>
<dbReference type="GO" id="GO:0006013">
    <property type="term" value="P:mannose metabolic process"/>
    <property type="evidence" value="ECO:0007669"/>
    <property type="project" value="InterPro"/>
</dbReference>
<dbReference type="Proteomes" id="UP000001542">
    <property type="component" value="Unassembled WGS sequence"/>
</dbReference>
<sequence>MQDESPVFQSITQISSKQLQLNWTVKQIGEGKAELTTIQQIWSFSGTTIDMTTSVHWTQHDKLLKYVIPTTIRSRKAKFGLQFGYIERETHKNTMRDFARFEASGRCSPRYQIRIFCF</sequence>
<dbReference type="InParanoid" id="A2FU99"/>
<dbReference type="GO" id="GO:0030246">
    <property type="term" value="F:carbohydrate binding"/>
    <property type="evidence" value="ECO:0007669"/>
    <property type="project" value="InterPro"/>
</dbReference>
<dbReference type="STRING" id="5722.A2FU99"/>